<gene>
    <name evidence="3" type="ORF">PCASD_16953</name>
</gene>
<dbReference type="PANTHER" id="PTHR34612">
    <property type="entry name" value="GH131_N DOMAIN-CONTAINING PROTEIN"/>
    <property type="match status" value="1"/>
</dbReference>
<name>A0A2N5SYA5_9BASI</name>
<comment type="caution">
    <text evidence="3">The sequence shown here is derived from an EMBL/GenBank/DDBJ whole genome shotgun (WGS) entry which is preliminary data.</text>
</comment>
<evidence type="ECO:0000259" key="2">
    <source>
        <dbReference type="Pfam" id="PF18271"/>
    </source>
</evidence>
<feature type="compositionally biased region" description="Basic and acidic residues" evidence="1">
    <location>
        <begin position="243"/>
        <end position="267"/>
    </location>
</feature>
<protein>
    <recommendedName>
        <fullName evidence="2">Glycoside hydrolase 131 catalytic N-terminal domain-containing protein</fullName>
    </recommendedName>
</protein>
<sequence length="324" mass="35815">MAALFEAHYRVPLNAKVADIDNPGSALGKLTQFKIIGSNTVNDAYEFQKTPNGKFQSITFKINDNSIFKPDKNPKNDQVGFRRNDLLPKYDAKAIETKKRTYHHSFIFKKDLDKKHGYLLASVEFPKACQDGAHLYDLHYGTPFKSENVQGTLSPDANKIKLRDINFQTLFSVDMVIGQVFNFAIEIDWDKKQLRAFHSVGDEKLVEVVKTTPITPKNAKVVNFAGTGEWHLQMIKEPLPNPKDPEKERSDVPHKGIQEKGIKEEIIQLRNFIEDTSTAPGSTDPDGPGGSTSAGSSAPAGAGSTAGATSTTTAIKNNGKNKRR</sequence>
<organism evidence="3 4">
    <name type="scientific">Puccinia coronata f. sp. avenae</name>
    <dbReference type="NCBI Taxonomy" id="200324"/>
    <lineage>
        <taxon>Eukaryota</taxon>
        <taxon>Fungi</taxon>
        <taxon>Dikarya</taxon>
        <taxon>Basidiomycota</taxon>
        <taxon>Pucciniomycotina</taxon>
        <taxon>Pucciniomycetes</taxon>
        <taxon>Pucciniales</taxon>
        <taxon>Pucciniaceae</taxon>
        <taxon>Puccinia</taxon>
    </lineage>
</organism>
<dbReference type="Pfam" id="PF18271">
    <property type="entry name" value="GH131_N"/>
    <property type="match status" value="1"/>
</dbReference>
<dbReference type="Gene3D" id="2.60.120.1160">
    <property type="match status" value="1"/>
</dbReference>
<evidence type="ECO:0000313" key="4">
    <source>
        <dbReference type="Proteomes" id="UP000235392"/>
    </source>
</evidence>
<evidence type="ECO:0000256" key="1">
    <source>
        <dbReference type="SAM" id="MobiDB-lite"/>
    </source>
</evidence>
<dbReference type="Proteomes" id="UP000235392">
    <property type="component" value="Unassembled WGS sequence"/>
</dbReference>
<evidence type="ECO:0000313" key="3">
    <source>
        <dbReference type="EMBL" id="PLW18211.1"/>
    </source>
</evidence>
<accession>A0A2N5SYA5</accession>
<dbReference type="AlphaFoldDB" id="A0A2N5SYA5"/>
<reference evidence="3 4" key="1">
    <citation type="submission" date="2017-11" db="EMBL/GenBank/DDBJ databases">
        <title>De novo assembly and phasing of dikaryotic genomes from two isolates of Puccinia coronata f. sp. avenae, the causal agent of oat crown rust.</title>
        <authorList>
            <person name="Miller M.E."/>
            <person name="Zhang Y."/>
            <person name="Omidvar V."/>
            <person name="Sperschneider J."/>
            <person name="Schwessinger B."/>
            <person name="Raley C."/>
            <person name="Palmer J.M."/>
            <person name="Garnica D."/>
            <person name="Upadhyaya N."/>
            <person name="Rathjen J."/>
            <person name="Taylor J.M."/>
            <person name="Park R.F."/>
            <person name="Dodds P.N."/>
            <person name="Hirsch C.D."/>
            <person name="Kianian S.F."/>
            <person name="Figueroa M."/>
        </authorList>
    </citation>
    <scope>NUCLEOTIDE SEQUENCE [LARGE SCALE GENOMIC DNA]</scope>
    <source>
        <strain evidence="3">12SD80</strain>
    </source>
</reference>
<dbReference type="EMBL" id="PGCI01000737">
    <property type="protein sequence ID" value="PLW18211.1"/>
    <property type="molecule type" value="Genomic_DNA"/>
</dbReference>
<feature type="domain" description="Glycoside hydrolase 131 catalytic N-terminal" evidence="2">
    <location>
        <begin position="10"/>
        <end position="275"/>
    </location>
</feature>
<proteinExistence type="predicted"/>
<feature type="region of interest" description="Disordered" evidence="1">
    <location>
        <begin position="236"/>
        <end position="324"/>
    </location>
</feature>
<dbReference type="InterPro" id="IPR041524">
    <property type="entry name" value="GH131_N"/>
</dbReference>
<feature type="compositionally biased region" description="Low complexity" evidence="1">
    <location>
        <begin position="293"/>
        <end position="314"/>
    </location>
</feature>
<dbReference type="PANTHER" id="PTHR34612:SF2">
    <property type="entry name" value="GLYCOSIDE HYDROLASE 131 CATALYTIC N-TERMINAL DOMAIN-CONTAINING PROTEIN"/>
    <property type="match status" value="1"/>
</dbReference>